<dbReference type="KEGG" id="vde:111253063"/>
<dbReference type="InParanoid" id="A0A7M7KLR1"/>
<organism evidence="15 16">
    <name type="scientific">Varroa destructor</name>
    <name type="common">Honeybee mite</name>
    <dbReference type="NCBI Taxonomy" id="109461"/>
    <lineage>
        <taxon>Eukaryota</taxon>
        <taxon>Metazoa</taxon>
        <taxon>Ecdysozoa</taxon>
        <taxon>Arthropoda</taxon>
        <taxon>Chelicerata</taxon>
        <taxon>Arachnida</taxon>
        <taxon>Acari</taxon>
        <taxon>Parasitiformes</taxon>
        <taxon>Mesostigmata</taxon>
        <taxon>Gamasina</taxon>
        <taxon>Dermanyssoidea</taxon>
        <taxon>Varroidae</taxon>
        <taxon>Varroa</taxon>
    </lineage>
</organism>
<dbReference type="Proteomes" id="UP000594260">
    <property type="component" value="Unplaced"/>
</dbReference>
<dbReference type="InterPro" id="IPR050975">
    <property type="entry name" value="Sleep_regulator"/>
</dbReference>
<keyword evidence="6" id="KW-1015">Disulfide bond</keyword>
<evidence type="ECO:0000256" key="11">
    <source>
        <dbReference type="ARBA" id="ARBA00044561"/>
    </source>
</evidence>
<dbReference type="PANTHER" id="PTHR33562:SF31">
    <property type="entry name" value="PROTEIN QUIVER"/>
    <property type="match status" value="1"/>
</dbReference>
<keyword evidence="4 14" id="KW-0732">Signal</keyword>
<evidence type="ECO:0000313" key="16">
    <source>
        <dbReference type="Proteomes" id="UP000594260"/>
    </source>
</evidence>
<keyword evidence="16" id="KW-1185">Reference proteome</keyword>
<evidence type="ECO:0000256" key="9">
    <source>
        <dbReference type="ARBA" id="ARBA00044499"/>
    </source>
</evidence>
<dbReference type="CDD" id="cd23595">
    <property type="entry name" value="TFP_LU_ECD_Qvr"/>
    <property type="match status" value="1"/>
</dbReference>
<evidence type="ECO:0000256" key="5">
    <source>
        <dbReference type="ARBA" id="ARBA00023108"/>
    </source>
</evidence>
<comment type="function">
    <text evidence="12">Bifunctional regulator of neuronal activity in the mushroom body, and possibly other regions of the brain, that acts as a signaling molecule required for homeostatic regulation of sleep under normal conditions and after sleep deprivation. Reduces neuronal excitability by enhancing Sh/shaker K(+) channel activity; possibly by stabilizing Sh/shaker to increase protein levels, accelerating its activation kinetics, slowing C-type inactivation and enhancing recovery from inactivation. Specifically affects the A-type K(+) current. Antagonizes nicotinic acetylcholine receptors (nAChRs) to reduce synaptic transmission, possibly by preventing their localization to the cell surface. Required for regulation of neuromuscular excitability and plasticity at neuromuscular junctions.</text>
</comment>
<evidence type="ECO:0000256" key="13">
    <source>
        <dbReference type="ARBA" id="ARBA00046769"/>
    </source>
</evidence>
<evidence type="ECO:0000256" key="6">
    <source>
        <dbReference type="ARBA" id="ARBA00023157"/>
    </source>
</evidence>
<evidence type="ECO:0000256" key="14">
    <source>
        <dbReference type="SAM" id="SignalP"/>
    </source>
</evidence>
<evidence type="ECO:0000313" key="15">
    <source>
        <dbReference type="EnsemblMetazoa" id="XP_022667669"/>
    </source>
</evidence>
<dbReference type="RefSeq" id="XP_022667669.1">
    <property type="nucleotide sequence ID" value="XM_022811934.1"/>
</dbReference>
<evidence type="ECO:0000256" key="8">
    <source>
        <dbReference type="ARBA" id="ARBA00031037"/>
    </source>
</evidence>
<name>A0A7M7KLR1_VARDE</name>
<proteinExistence type="inferred from homology"/>
<feature type="chain" id="PRO_5033913433" description="UPAR/Ly6 domain-containing protein qvr" evidence="14">
    <location>
        <begin position="42"/>
        <end position="578"/>
    </location>
</feature>
<dbReference type="AlphaFoldDB" id="A0A7M7KLR1"/>
<dbReference type="GO" id="GO:0032222">
    <property type="term" value="P:regulation of synaptic transmission, cholinergic"/>
    <property type="evidence" value="ECO:0007669"/>
    <property type="project" value="InterPro"/>
</dbReference>
<dbReference type="Pfam" id="PF17064">
    <property type="entry name" value="QVR"/>
    <property type="match status" value="1"/>
</dbReference>
<accession>A0A7M7KLR1</accession>
<protein>
    <recommendedName>
        <fullName evidence="10">UPAR/Ly6 domain-containing protein qvr</fullName>
    </recommendedName>
    <alternativeName>
        <fullName evidence="11">Protein quiver</fullName>
    </alternativeName>
    <alternativeName>
        <fullName evidence="8">Protein sleepless</fullName>
    </alternativeName>
</protein>
<dbReference type="InterPro" id="IPR031424">
    <property type="entry name" value="QVR-like"/>
</dbReference>
<comment type="subcellular location">
    <subcellularLocation>
        <location evidence="1">Cell membrane</location>
        <topology evidence="1">Lipid-anchor</topology>
        <topology evidence="1">GPI-anchor</topology>
        <orientation evidence="1">Extracellular side</orientation>
    </subcellularLocation>
    <subcellularLocation>
        <location evidence="9">Membrane raft</location>
        <topology evidence="9">Lipid-anchor</topology>
        <topology evidence="9">GPI-anchor</topology>
        <orientation evidence="9">Extracellular side</orientation>
    </subcellularLocation>
</comment>
<keyword evidence="7" id="KW-0325">Glycoprotein</keyword>
<dbReference type="PANTHER" id="PTHR33562">
    <property type="entry name" value="ATILLA, ISOFORM B-RELATED-RELATED"/>
    <property type="match status" value="1"/>
</dbReference>
<keyword evidence="3" id="KW-1003">Cell membrane</keyword>
<reference evidence="15" key="1">
    <citation type="submission" date="2021-01" db="UniProtKB">
        <authorList>
            <consortium name="EnsemblMetazoa"/>
        </authorList>
    </citation>
    <scope>IDENTIFICATION</scope>
</reference>
<dbReference type="CTD" id="2768718"/>
<dbReference type="GO" id="GO:0048511">
    <property type="term" value="P:rhythmic process"/>
    <property type="evidence" value="ECO:0007669"/>
    <property type="project" value="UniProtKB-KW"/>
</dbReference>
<feature type="signal peptide" evidence="14">
    <location>
        <begin position="1"/>
        <end position="41"/>
    </location>
</feature>
<dbReference type="EnsemblMetazoa" id="XM_022811935">
    <property type="protein sequence ID" value="XP_022667670"/>
    <property type="gene ID" value="LOC111253063"/>
</dbReference>
<dbReference type="OrthoDB" id="9991292at2759"/>
<comment type="similarity">
    <text evidence="2">Belongs to the quiver family.</text>
</comment>
<evidence type="ECO:0000256" key="7">
    <source>
        <dbReference type="ARBA" id="ARBA00023180"/>
    </source>
</evidence>
<evidence type="ECO:0000256" key="10">
    <source>
        <dbReference type="ARBA" id="ARBA00044524"/>
    </source>
</evidence>
<evidence type="ECO:0000256" key="3">
    <source>
        <dbReference type="ARBA" id="ARBA00022475"/>
    </source>
</evidence>
<dbReference type="GO" id="GO:0045121">
    <property type="term" value="C:membrane raft"/>
    <property type="evidence" value="ECO:0007669"/>
    <property type="project" value="UniProtKB-SubCell"/>
</dbReference>
<dbReference type="GeneID" id="111253063"/>
<keyword evidence="3" id="KW-0472">Membrane</keyword>
<sequence>MRNYNAVANATAANHCFCAMRVTQASCFLFRVLLIAAVILSSSVCHQGVVFAEEECINKGILCYTCDSTQDPKCSDPWNYTDIYDIGIPIETCMGCCVKIVTYNTTSGSGGPGGRPQRLTNVKRTCTTTLQINLFLVDHVCMHESDGNGHMCFCESDMCNAAPPSTPLLLGFRPGQPYGGNNGRFQSFLQIVIACLMVLRLHARLASYLLGLNSTNMARSPASTSTTVAIIIVKIKAAEAIGGEARQLIRRTILASSSTMLHLQPQLPNALCVITIRCTPPADKGSSATTDADWGRFSVKANNAGNVQERNVDGSCINNIYNNNASKDMLKSSSSSSRTGTSVSPTVRCFFCSRTATSVVSYQMLFASQKIANRAPSKGRLGLTISASRFTIDSAGAHYPLSNKKGGDENYIHNANYISSTIPLVIALAQFINKDIMTGTHANRAAQLTIRSAANCVFCQRGFAVCGHGVGRGLHRDQSKGGWRRLPSEELRRDFRKAFRISIGQMISRRKGEFAEKISSLFKGDNLQVSNENWKMYLLQISFDKNRFRTVITVAVVAQISYRREEKTRPIIASVIGG</sequence>
<evidence type="ECO:0000256" key="2">
    <source>
        <dbReference type="ARBA" id="ARBA00010522"/>
    </source>
</evidence>
<evidence type="ECO:0000256" key="12">
    <source>
        <dbReference type="ARBA" id="ARBA00045788"/>
    </source>
</evidence>
<dbReference type="RefSeq" id="XP_022667670.1">
    <property type="nucleotide sequence ID" value="XM_022811935.1"/>
</dbReference>
<dbReference type="EnsemblMetazoa" id="XM_022811934">
    <property type="protein sequence ID" value="XP_022667669"/>
    <property type="gene ID" value="LOC111253063"/>
</dbReference>
<comment type="subunit">
    <text evidence="13">Interacts (via loop 2 of the three-fingered Ly-6 domain) with Sh/shaker; this interaction may stabilize both components of the complex and may be required for targeting or retention of Sh/shaker to neural cell projections. Interacts (via loop 2 of the three-fingered Ly-6 domain) with nAChRalpha3 and potentially other nicotinic acetylcholine receptors; this interaction is required for antagonism of nicotinic acetylcholine receptors.</text>
</comment>
<dbReference type="GO" id="GO:0005886">
    <property type="term" value="C:plasma membrane"/>
    <property type="evidence" value="ECO:0007669"/>
    <property type="project" value="UniProtKB-SubCell"/>
</dbReference>
<dbReference type="GO" id="GO:0030431">
    <property type="term" value="P:sleep"/>
    <property type="evidence" value="ECO:0007669"/>
    <property type="project" value="InterPro"/>
</dbReference>
<evidence type="ECO:0000256" key="1">
    <source>
        <dbReference type="ARBA" id="ARBA00004471"/>
    </source>
</evidence>
<keyword evidence="5" id="KW-0090">Biological rhythms</keyword>
<evidence type="ECO:0000256" key="4">
    <source>
        <dbReference type="ARBA" id="ARBA00022729"/>
    </source>
</evidence>